<proteinExistence type="predicted"/>
<organism evidence="1 2">
    <name type="scientific">Ascaris lumbricoides</name>
    <name type="common">Giant roundworm</name>
    <dbReference type="NCBI Taxonomy" id="6252"/>
    <lineage>
        <taxon>Eukaryota</taxon>
        <taxon>Metazoa</taxon>
        <taxon>Ecdysozoa</taxon>
        <taxon>Nematoda</taxon>
        <taxon>Chromadorea</taxon>
        <taxon>Rhabditida</taxon>
        <taxon>Spirurina</taxon>
        <taxon>Ascaridomorpha</taxon>
        <taxon>Ascaridoidea</taxon>
        <taxon>Ascarididae</taxon>
        <taxon>Ascaris</taxon>
    </lineage>
</organism>
<accession>A0A0M3HNA5</accession>
<evidence type="ECO:0000313" key="1">
    <source>
        <dbReference type="Proteomes" id="UP000036681"/>
    </source>
</evidence>
<evidence type="ECO:0000313" key="2">
    <source>
        <dbReference type="WBParaSite" id="ALUE_0000313701-mRNA-1"/>
    </source>
</evidence>
<dbReference type="Proteomes" id="UP000036681">
    <property type="component" value="Unplaced"/>
</dbReference>
<reference evidence="2" key="1">
    <citation type="submission" date="2017-02" db="UniProtKB">
        <authorList>
            <consortium name="WormBaseParasite"/>
        </authorList>
    </citation>
    <scope>IDENTIFICATION</scope>
</reference>
<dbReference type="AlphaFoldDB" id="A0A0M3HNA5"/>
<dbReference type="WBParaSite" id="ALUE_0000313701-mRNA-1">
    <property type="protein sequence ID" value="ALUE_0000313701-mRNA-1"/>
    <property type="gene ID" value="ALUE_0000313701"/>
</dbReference>
<protein>
    <submittedName>
        <fullName evidence="2">Secreted protein</fullName>
    </submittedName>
</protein>
<name>A0A0M3HNA5_ASCLU</name>
<sequence length="81" mass="9164">MVCQRRKMVSPTSLTSIAKSNKGVRNDCCAVRRSIRGYFMNVTLHAFCCTVILCPVTTETILPKKIFGIGDRSRTPYVERH</sequence>
<keyword evidence="1" id="KW-1185">Reference proteome</keyword>